<feature type="compositionally biased region" description="Polar residues" evidence="1">
    <location>
        <begin position="748"/>
        <end position="770"/>
    </location>
</feature>
<keyword evidence="3" id="KW-1185">Reference proteome</keyword>
<reference evidence="2 3" key="1">
    <citation type="journal article" date="2018" name="IMA Fungus">
        <title>IMA Genome-F 9: Draft genome sequence of Annulohypoxylon stygium, Aspergillus mulundensis, Berkeleyomyces basicola (syn. Thielaviopsis basicola), Ceratocystis smalleyi, two Cercospora beticola strains, Coleophoma cylindrospora, Fusarium fracticaudum, Phialophora cf. hyalina, and Morchella septimelata.</title>
        <authorList>
            <person name="Wingfield B.D."/>
            <person name="Bills G.F."/>
            <person name="Dong Y."/>
            <person name="Huang W."/>
            <person name="Nel W.J."/>
            <person name="Swalarsk-Parry B.S."/>
            <person name="Vaghefi N."/>
            <person name="Wilken P.M."/>
            <person name="An Z."/>
            <person name="de Beer Z.W."/>
            <person name="De Vos L."/>
            <person name="Chen L."/>
            <person name="Duong T.A."/>
            <person name="Gao Y."/>
            <person name="Hammerbacher A."/>
            <person name="Kikkert J.R."/>
            <person name="Li Y."/>
            <person name="Li H."/>
            <person name="Li K."/>
            <person name="Li Q."/>
            <person name="Liu X."/>
            <person name="Ma X."/>
            <person name="Naidoo K."/>
            <person name="Pethybridge S.J."/>
            <person name="Sun J."/>
            <person name="Steenkamp E.T."/>
            <person name="van der Nest M.A."/>
            <person name="van Wyk S."/>
            <person name="Wingfield M.J."/>
            <person name="Xiong C."/>
            <person name="Yue Q."/>
            <person name="Zhang X."/>
        </authorList>
    </citation>
    <scope>NUCLEOTIDE SEQUENCE [LARGE SCALE GENOMIC DNA]</scope>
    <source>
        <strain evidence="2 3">BP6252</strain>
    </source>
</reference>
<feature type="compositionally biased region" description="Polar residues" evidence="1">
    <location>
        <begin position="51"/>
        <end position="68"/>
    </location>
</feature>
<dbReference type="AlphaFoldDB" id="A0A3D8SDW5"/>
<feature type="compositionally biased region" description="Polar residues" evidence="1">
    <location>
        <begin position="128"/>
        <end position="137"/>
    </location>
</feature>
<feature type="region of interest" description="Disordered" evidence="1">
    <location>
        <begin position="128"/>
        <end position="221"/>
    </location>
</feature>
<dbReference type="Proteomes" id="UP000256645">
    <property type="component" value="Unassembled WGS sequence"/>
</dbReference>
<feature type="compositionally biased region" description="Polar residues" evidence="1">
    <location>
        <begin position="368"/>
        <end position="391"/>
    </location>
</feature>
<feature type="compositionally biased region" description="Low complexity" evidence="1">
    <location>
        <begin position="410"/>
        <end position="421"/>
    </location>
</feature>
<feature type="region of interest" description="Disordered" evidence="1">
    <location>
        <begin position="1"/>
        <end position="112"/>
    </location>
</feature>
<accession>A0A3D8SDW5</accession>
<dbReference type="EMBL" id="PDLM01000002">
    <property type="protein sequence ID" value="RDW84537.1"/>
    <property type="molecule type" value="Genomic_DNA"/>
</dbReference>
<dbReference type="STRING" id="1849047.A0A3D8SDW5"/>
<feature type="region of interest" description="Disordered" evidence="1">
    <location>
        <begin position="329"/>
        <end position="466"/>
    </location>
</feature>
<proteinExistence type="predicted"/>
<feature type="compositionally biased region" description="Low complexity" evidence="1">
    <location>
        <begin position="76"/>
        <end position="110"/>
    </location>
</feature>
<feature type="compositionally biased region" description="Basic and acidic residues" evidence="1">
    <location>
        <begin position="734"/>
        <end position="746"/>
    </location>
</feature>
<evidence type="ECO:0000313" key="2">
    <source>
        <dbReference type="EMBL" id="RDW84537.1"/>
    </source>
</evidence>
<gene>
    <name evidence="2" type="ORF">BP6252_02127</name>
</gene>
<feature type="region of interest" description="Disordered" evidence="1">
    <location>
        <begin position="259"/>
        <end position="308"/>
    </location>
</feature>
<evidence type="ECO:0000313" key="3">
    <source>
        <dbReference type="Proteomes" id="UP000256645"/>
    </source>
</evidence>
<comment type="caution">
    <text evidence="2">The sequence shown here is derived from an EMBL/GenBank/DDBJ whole genome shotgun (WGS) entry which is preliminary data.</text>
</comment>
<feature type="compositionally biased region" description="Basic residues" evidence="1">
    <location>
        <begin position="1"/>
        <end position="11"/>
    </location>
</feature>
<name>A0A3D8SDW5_9HELO</name>
<organism evidence="2 3">
    <name type="scientific">Coleophoma cylindrospora</name>
    <dbReference type="NCBI Taxonomy" id="1849047"/>
    <lineage>
        <taxon>Eukaryota</taxon>
        <taxon>Fungi</taxon>
        <taxon>Dikarya</taxon>
        <taxon>Ascomycota</taxon>
        <taxon>Pezizomycotina</taxon>
        <taxon>Leotiomycetes</taxon>
        <taxon>Helotiales</taxon>
        <taxon>Dermateaceae</taxon>
        <taxon>Coleophoma</taxon>
    </lineage>
</organism>
<protein>
    <submittedName>
        <fullName evidence="2">Uncharacterized protein</fullName>
    </submittedName>
</protein>
<evidence type="ECO:0000256" key="1">
    <source>
        <dbReference type="SAM" id="MobiDB-lite"/>
    </source>
</evidence>
<feature type="compositionally biased region" description="Polar residues" evidence="1">
    <location>
        <begin position="422"/>
        <end position="431"/>
    </location>
</feature>
<feature type="compositionally biased region" description="Basic and acidic residues" evidence="1">
    <location>
        <begin position="771"/>
        <end position="782"/>
    </location>
</feature>
<dbReference type="OrthoDB" id="4155914at2759"/>
<feature type="compositionally biased region" description="Polar residues" evidence="1">
    <location>
        <begin position="282"/>
        <end position="298"/>
    </location>
</feature>
<sequence>MPLGFHRHNNRSKHDLSDIVDSRSVTPSTGDSAEDLGPSRARTPLNPALGQRNTGDLSQPYILQNSTSDLEHRPYQTSDDPPSRSQSTRRPPNQHQPYPSSAALQSQSPAGNSVDDLILQARRLQQQGRKNTGNLQQPPSPIVEPKEKKGFFGRMRGSKPPPEQKPQSQFGNSSGLSRKASKREPLRNPSQVERQKEVGYQGGDTRPHLISPPEGVEEDSDLDPYLIRDAGQQHVAGKLSQHSIRAVQDDGQAAKLSGIENKNGDLRQHYPQQLQHPPDQAQYHSQDTTQESRYQQPLPNLPPEANIQPGHLVINDHIRQLQNPETISQASYESPTDPREDSRPISVQSNGHSPTGGHLQRDPHDRSTPTQAPRSNPQQTMAPTNQGPQQRRSLDAKQALQTQSDTREGQSFQQQQQYRNQPTTPSISPHPSNYRGGPPQREQFGASGAAGEQGRNTPPPGPADQNVADAFKELSQKYKKVKGLYFEKTAQVEQLQNTLANQRLSQSRTSLDDSEYMTRFQRLDGAITNLAFNIRKDWRKVPSWISQSVNQDAVKVGKQEMTAVGRSVISKFLIDEVFDKTFHPALEPEFSSSLKIVERNIRLFSPALNNQEESDALTSKVIQWRLATLEGLRDVLATPASEEHKKQFTQMATSNLTANLINHLQDPAPAGIQESAHMIMELAVGIAANLPLESREISITYPMPGDMLATNVMKVCEGIPSLENPGAESGGDGDSSHSGDKKEKAKNTVLQAMMGQSSSARKGSVASTAGTDEKSKSTEESNQRVRFAGFVGIEVRGRQILSKAQVWTMA</sequence>
<feature type="compositionally biased region" description="Basic and acidic residues" evidence="1">
    <location>
        <begin position="12"/>
        <end position="21"/>
    </location>
</feature>
<feature type="region of interest" description="Disordered" evidence="1">
    <location>
        <begin position="720"/>
        <end position="782"/>
    </location>
</feature>